<name>A0A854DBQ2_ACTNA</name>
<keyword evidence="2" id="KW-0732">Signal</keyword>
<proteinExistence type="predicted"/>
<sequence length="215" mass="22667">MSRSPILRSASFMAACLLSLSGCSAVKAVLAGTPSPSPSHAHQSAADQEGDEEPTEGLDANTPVDPLEYGNCTSSDIRDYDDELTDNDEEDNRAQAEAQITKVVPGSDQVDVTADALSADRVVKVSAGARDVTITATNLVVIIEGEIESLTVQGFDNTIWIDAAHKVTFGSNDGDNLNYVFWHSGPPQSKVDPQGLNVIGKDVHAPVIRSCSALS</sequence>
<evidence type="ECO:0000256" key="2">
    <source>
        <dbReference type="SAM" id="SignalP"/>
    </source>
</evidence>
<dbReference type="AlphaFoldDB" id="A0A854DBQ2"/>
<feature type="signal peptide" evidence="2">
    <location>
        <begin position="1"/>
        <end position="28"/>
    </location>
</feature>
<accession>A0A854DBQ2</accession>
<evidence type="ECO:0000256" key="1">
    <source>
        <dbReference type="SAM" id="MobiDB-lite"/>
    </source>
</evidence>
<gene>
    <name evidence="3" type="ORF">BKH33_01265</name>
</gene>
<comment type="caution">
    <text evidence="3">The sequence shown here is derived from an EMBL/GenBank/DDBJ whole genome shotgun (WGS) entry which is preliminary data.</text>
</comment>
<dbReference type="InterPro" id="IPR021417">
    <property type="entry name" value="DUF3060"/>
</dbReference>
<feature type="region of interest" description="Disordered" evidence="1">
    <location>
        <begin position="32"/>
        <end position="95"/>
    </location>
</feature>
<dbReference type="GeneID" id="64256555"/>
<evidence type="ECO:0000313" key="3">
    <source>
        <dbReference type="EMBL" id="OMG38442.1"/>
    </source>
</evidence>
<feature type="chain" id="PRO_5039365136" evidence="2">
    <location>
        <begin position="29"/>
        <end position="215"/>
    </location>
</feature>
<dbReference type="Pfam" id="PF11259">
    <property type="entry name" value="DUF3060"/>
    <property type="match status" value="1"/>
</dbReference>
<reference evidence="3 4" key="1">
    <citation type="submission" date="2016-12" db="EMBL/GenBank/DDBJ databases">
        <title>Genomic comparison of strains in the 'Actinomyces naeslundii' group.</title>
        <authorList>
            <person name="Mughal S.R."/>
            <person name="Do T."/>
            <person name="Gilbert S.C."/>
            <person name="Witherden E.A."/>
            <person name="Didelot X."/>
            <person name="Beighton D."/>
        </authorList>
    </citation>
    <scope>NUCLEOTIDE SEQUENCE [LARGE SCALE GENOMIC DNA]</scope>
    <source>
        <strain evidence="3 4">NCTC 10301</strain>
    </source>
</reference>
<feature type="compositionally biased region" description="Acidic residues" evidence="1">
    <location>
        <begin position="79"/>
        <end position="91"/>
    </location>
</feature>
<organism evidence="3 4">
    <name type="scientific">Actinomyces naeslundii</name>
    <dbReference type="NCBI Taxonomy" id="1655"/>
    <lineage>
        <taxon>Bacteria</taxon>
        <taxon>Bacillati</taxon>
        <taxon>Actinomycetota</taxon>
        <taxon>Actinomycetes</taxon>
        <taxon>Actinomycetales</taxon>
        <taxon>Actinomycetaceae</taxon>
        <taxon>Actinomyces</taxon>
    </lineage>
</organism>
<evidence type="ECO:0000313" key="4">
    <source>
        <dbReference type="Proteomes" id="UP000187035"/>
    </source>
</evidence>
<dbReference type="Proteomes" id="UP000187035">
    <property type="component" value="Unassembled WGS sequence"/>
</dbReference>
<dbReference type="PROSITE" id="PS51257">
    <property type="entry name" value="PROKAR_LIPOPROTEIN"/>
    <property type="match status" value="1"/>
</dbReference>
<protein>
    <submittedName>
        <fullName evidence="3">DUF3060 domain-containing protein</fullName>
    </submittedName>
</protein>
<dbReference type="RefSeq" id="WP_003783888.1">
    <property type="nucleotide sequence ID" value="NZ_CP066049.1"/>
</dbReference>
<dbReference type="EMBL" id="MSRR01000003">
    <property type="protein sequence ID" value="OMG38442.1"/>
    <property type="molecule type" value="Genomic_DNA"/>
</dbReference>